<dbReference type="Gene3D" id="3.60.10.10">
    <property type="entry name" value="Endonuclease/exonuclease/phosphatase"/>
    <property type="match status" value="1"/>
</dbReference>
<proteinExistence type="inferred from homology"/>
<dbReference type="InterPro" id="IPR036691">
    <property type="entry name" value="Endo/exonu/phosph_ase_sf"/>
</dbReference>
<accession>A0A8C1KQW1</accession>
<evidence type="ECO:0000259" key="3">
    <source>
        <dbReference type="SMART" id="SM00128"/>
    </source>
</evidence>
<dbReference type="Ensembl" id="ENSCCRT00010054946.1">
    <property type="protein sequence ID" value="ENSCCRP00010050114.1"/>
    <property type="gene ID" value="ENSCCRG00010021285.1"/>
</dbReference>
<organism evidence="4 5">
    <name type="scientific">Cyprinus carpio</name>
    <name type="common">Common carp</name>
    <dbReference type="NCBI Taxonomy" id="7962"/>
    <lineage>
        <taxon>Eukaryota</taxon>
        <taxon>Metazoa</taxon>
        <taxon>Chordata</taxon>
        <taxon>Craniata</taxon>
        <taxon>Vertebrata</taxon>
        <taxon>Euteleostomi</taxon>
        <taxon>Actinopterygii</taxon>
        <taxon>Neopterygii</taxon>
        <taxon>Teleostei</taxon>
        <taxon>Ostariophysi</taxon>
        <taxon>Cypriniformes</taxon>
        <taxon>Cyprinidae</taxon>
        <taxon>Cyprininae</taxon>
        <taxon>Cyprinus</taxon>
    </lineage>
</organism>
<dbReference type="GO" id="GO:0046627">
    <property type="term" value="P:negative regulation of insulin receptor signaling pathway"/>
    <property type="evidence" value="ECO:0007669"/>
    <property type="project" value="TreeGrafter"/>
</dbReference>
<dbReference type="SUPFAM" id="SSF56219">
    <property type="entry name" value="DNase I-like"/>
    <property type="match status" value="1"/>
</dbReference>
<evidence type="ECO:0000256" key="1">
    <source>
        <dbReference type="ARBA" id="ARBA00005910"/>
    </source>
</evidence>
<dbReference type="SMART" id="SM00128">
    <property type="entry name" value="IPPc"/>
    <property type="match status" value="1"/>
</dbReference>
<dbReference type="Pfam" id="PF22669">
    <property type="entry name" value="Exo_endo_phos2"/>
    <property type="match status" value="1"/>
</dbReference>
<comment type="similarity">
    <text evidence="1">Belongs to the inositol 1,4,5-trisphosphate 5-phosphatase type II family.</text>
</comment>
<dbReference type="InterPro" id="IPR000300">
    <property type="entry name" value="IPPc"/>
</dbReference>
<name>A0A8C1KQW1_CYPCA</name>
<dbReference type="InterPro" id="IPR046985">
    <property type="entry name" value="IP5"/>
</dbReference>
<reference evidence="4" key="1">
    <citation type="submission" date="2025-08" db="UniProtKB">
        <authorList>
            <consortium name="Ensembl"/>
        </authorList>
    </citation>
    <scope>IDENTIFICATION</scope>
</reference>
<evidence type="ECO:0000256" key="2">
    <source>
        <dbReference type="SAM" id="MobiDB-lite"/>
    </source>
</evidence>
<dbReference type="GO" id="GO:0051898">
    <property type="term" value="P:negative regulation of phosphatidylinositol 3-kinase/protein kinase B signal transduction"/>
    <property type="evidence" value="ECO:0007669"/>
    <property type="project" value="TreeGrafter"/>
</dbReference>
<dbReference type="PANTHER" id="PTHR11200">
    <property type="entry name" value="INOSITOL 5-PHOSPHATASE"/>
    <property type="match status" value="1"/>
</dbReference>
<reference evidence="4" key="2">
    <citation type="submission" date="2025-09" db="UniProtKB">
        <authorList>
            <consortium name="Ensembl"/>
        </authorList>
    </citation>
    <scope>IDENTIFICATION</scope>
</reference>
<sequence length="268" mass="31450">MLCFLNCHLTAHMDYASQRVNEFESILDAQTFDTKNTPRILDHKVVFWFGDLNFHIEDQGMLFVKNCITNQQYNLLWSKDQLTMMKQKEATLQKFKEGPLDFQPSYKFDLHSDNYDTSGKKRKPAWCDRILWRVKPKSSLSEDANEDGQNQEDPKKQLEEQHKDDANFDALITYSLLQTFPSSAWDWIGLYKVGFKSVSDYITYTWVKDYQVSFTKKLFQVYVNKDKIPVLGGECVLCYYSSNLQRIVGISKPFKVSNILLLYFMHTS</sequence>
<dbReference type="GO" id="GO:0045719">
    <property type="term" value="P:negative regulation of glycogen biosynthetic process"/>
    <property type="evidence" value="ECO:0007669"/>
    <property type="project" value="TreeGrafter"/>
</dbReference>
<dbReference type="AlphaFoldDB" id="A0A8C1KQW1"/>
<dbReference type="Pfam" id="PF17751">
    <property type="entry name" value="SKICH"/>
    <property type="match status" value="1"/>
</dbReference>
<feature type="region of interest" description="Disordered" evidence="2">
    <location>
        <begin position="138"/>
        <end position="158"/>
    </location>
</feature>
<feature type="domain" description="Inositol polyphosphate-related phosphatase" evidence="3">
    <location>
        <begin position="1"/>
        <end position="182"/>
    </location>
</feature>
<dbReference type="GO" id="GO:0034485">
    <property type="term" value="F:phosphatidylinositol-3,4,5-trisphosphate 5-phosphatase activity"/>
    <property type="evidence" value="ECO:0007669"/>
    <property type="project" value="TreeGrafter"/>
</dbReference>
<evidence type="ECO:0000313" key="5">
    <source>
        <dbReference type="Proteomes" id="UP000694427"/>
    </source>
</evidence>
<dbReference type="GO" id="GO:0005886">
    <property type="term" value="C:plasma membrane"/>
    <property type="evidence" value="ECO:0007669"/>
    <property type="project" value="TreeGrafter"/>
</dbReference>
<dbReference type="Proteomes" id="UP000694427">
    <property type="component" value="Unplaced"/>
</dbReference>
<dbReference type="GO" id="GO:0016312">
    <property type="term" value="F:inositol bisphosphate phosphatase activity"/>
    <property type="evidence" value="ECO:0007669"/>
    <property type="project" value="TreeGrafter"/>
</dbReference>
<dbReference type="PANTHER" id="PTHR11200:SF117">
    <property type="entry name" value="INOSITOL POLYPHOSPHATE 5-PHOSPHATASE K"/>
    <property type="match status" value="1"/>
</dbReference>
<keyword evidence="5" id="KW-1185">Reference proteome</keyword>
<dbReference type="InterPro" id="IPR041611">
    <property type="entry name" value="SKICH"/>
</dbReference>
<evidence type="ECO:0000313" key="4">
    <source>
        <dbReference type="Ensembl" id="ENSCCRP00010050114.1"/>
    </source>
</evidence>
<dbReference type="GO" id="GO:0001726">
    <property type="term" value="C:ruffle"/>
    <property type="evidence" value="ECO:0007669"/>
    <property type="project" value="TreeGrafter"/>
</dbReference>
<dbReference type="GO" id="GO:0046856">
    <property type="term" value="P:phosphatidylinositol dephosphorylation"/>
    <property type="evidence" value="ECO:0007669"/>
    <property type="project" value="InterPro"/>
</dbReference>
<protein>
    <submittedName>
        <fullName evidence="4">Inositol polyphosphate-5-phosphatase Ka</fullName>
    </submittedName>
</protein>
<dbReference type="FunFam" id="2.60.40.2840:FF:000003">
    <property type="entry name" value="Phosphatidylinositol 4,5-bisphosphate 5-phosphatase A"/>
    <property type="match status" value="1"/>
</dbReference>
<dbReference type="GO" id="GO:0005783">
    <property type="term" value="C:endoplasmic reticulum"/>
    <property type="evidence" value="ECO:0007669"/>
    <property type="project" value="TreeGrafter"/>
</dbReference>
<dbReference type="GO" id="GO:0004439">
    <property type="term" value="F:phosphatidylinositol-4,5-bisphosphate 5-phosphatase activity"/>
    <property type="evidence" value="ECO:0007669"/>
    <property type="project" value="TreeGrafter"/>
</dbReference>